<reference evidence="1 2" key="1">
    <citation type="submission" date="2019-05" db="EMBL/GenBank/DDBJ databases">
        <title>Burkholderia sp. DHOD12, isolated from subtropical forest soil.</title>
        <authorList>
            <person name="Gao Z.-H."/>
            <person name="Qiu L.-H."/>
        </authorList>
    </citation>
    <scope>NUCLEOTIDE SEQUENCE [LARGE SCALE GENOMIC DNA]</scope>
    <source>
        <strain evidence="1 2">DHOD12</strain>
    </source>
</reference>
<evidence type="ECO:0008006" key="3">
    <source>
        <dbReference type="Google" id="ProtNLM"/>
    </source>
</evidence>
<accession>A0A4P8IR52</accession>
<dbReference type="RefSeq" id="WP_137332974.1">
    <property type="nucleotide sequence ID" value="NZ_CP040077.1"/>
</dbReference>
<dbReference type="KEGG" id="tvl:FAZ95_13790"/>
<keyword evidence="2" id="KW-1185">Reference proteome</keyword>
<protein>
    <recommendedName>
        <fullName evidence="3">Phage tail tape measure protein</fullName>
    </recommendedName>
</protein>
<proteinExistence type="predicted"/>
<evidence type="ECO:0000313" key="2">
    <source>
        <dbReference type="Proteomes" id="UP000298656"/>
    </source>
</evidence>
<gene>
    <name evidence="1" type="ORF">FAZ95_13790</name>
</gene>
<evidence type="ECO:0000313" key="1">
    <source>
        <dbReference type="EMBL" id="QCP50155.1"/>
    </source>
</evidence>
<dbReference type="OrthoDB" id="8695541at2"/>
<name>A0A4P8IR52_9BURK</name>
<dbReference type="AlphaFoldDB" id="A0A4P8IR52"/>
<organism evidence="1 2">
    <name type="scientific">Trinickia violacea</name>
    <dbReference type="NCBI Taxonomy" id="2571746"/>
    <lineage>
        <taxon>Bacteria</taxon>
        <taxon>Pseudomonadati</taxon>
        <taxon>Pseudomonadota</taxon>
        <taxon>Betaproteobacteria</taxon>
        <taxon>Burkholderiales</taxon>
        <taxon>Burkholderiaceae</taxon>
        <taxon>Trinickia</taxon>
    </lineage>
</organism>
<sequence>MSTAFKSKVEITATEGVSEVCNRINARLGEMARVVHDRTKFMMNDMAATVGEKMQMIANHTKGLWGSSGILGALGGALATGGAVESLNELSEKVEHLRMQGASIGMPVAEMQRWSYAAEQAGVDADVLTRGLAKMGETAFDVARGKAKDQAELFKQMGVAVKDAKGNVRGITDVAMDVASRFKEHMDRINKLRDQGNASLAGRLESESNNAAQKMFGMKAREVAALMAEGKEGIRKAFAEADSTGGVFSDEQVEKVEKYAKSLKKLEFAKQGLLVNLFADKMEWLANKASGLASKIGAFEKAHPALFKIASGAIAAAGGLIVLATTARLAQMGFTFLAGGQLVTEIREVGLAAAMSARMVGLMGGAARAAGGALRAITSMNPWLLALSAAAALIYYNWDKIQPVVEKVWSNLVGVWDAVEPLVEAFGSGVWEIFRSALGEIGDTLSLVWTSLSEVGKSFDSVDTAVGDAGAKFEIAAGFANAFSVALAAVQVVADLVSGTIRAIAASIDIISGKIKSVQAAADKGGFMAGVASLFNANGEDQKIIDAATKKANLVGFGDKLTGHLKALNDSTINPVTAGEMRDRAQENARLLGRAPARTISERPQEVKMAGPVEVNTKGKLGIDLRISADQGLKVSQSGVDKSGAPNIVGNVGVSTVTP</sequence>
<dbReference type="Proteomes" id="UP000298656">
    <property type="component" value="Chromosome 1"/>
</dbReference>
<dbReference type="EMBL" id="CP040077">
    <property type="protein sequence ID" value="QCP50155.1"/>
    <property type="molecule type" value="Genomic_DNA"/>
</dbReference>